<protein>
    <submittedName>
        <fullName evidence="1">Phosphoribosyltransferase</fullName>
    </submittedName>
</protein>
<reference evidence="1 2" key="1">
    <citation type="journal article" date="2019" name="ACS Chem. Biol.">
        <title>Identification and Mobilization of a Cryptic Antibiotic Biosynthesis Gene Locus from a Human-Pathogenic Nocardia Isolate.</title>
        <authorList>
            <person name="Herisse M."/>
            <person name="Ishida K."/>
            <person name="Porter J.L."/>
            <person name="Howden B."/>
            <person name="Hertweck C."/>
            <person name="Stinear T.P."/>
            <person name="Pidot S.J."/>
        </authorList>
    </citation>
    <scope>NUCLEOTIDE SEQUENCE [LARGE SCALE GENOMIC DNA]</scope>
    <source>
        <strain evidence="1 2">AUSMDU00012715</strain>
    </source>
</reference>
<proteinExistence type="predicted"/>
<keyword evidence="1" id="KW-0808">Transferase</keyword>
<dbReference type="Proteomes" id="UP000500953">
    <property type="component" value="Chromosome"/>
</dbReference>
<dbReference type="CDD" id="cd06223">
    <property type="entry name" value="PRTases_typeI"/>
    <property type="match status" value="1"/>
</dbReference>
<dbReference type="AlphaFoldDB" id="A0A6G9ZB78"/>
<dbReference type="InterPro" id="IPR029057">
    <property type="entry name" value="PRTase-like"/>
</dbReference>
<dbReference type="GO" id="GO:0016757">
    <property type="term" value="F:glycosyltransferase activity"/>
    <property type="evidence" value="ECO:0007669"/>
    <property type="project" value="UniProtKB-KW"/>
</dbReference>
<dbReference type="Gene3D" id="3.30.1310.20">
    <property type="entry name" value="PRTase-like"/>
    <property type="match status" value="1"/>
</dbReference>
<name>A0A6G9ZB78_9NOCA</name>
<dbReference type="InterPro" id="IPR000836">
    <property type="entry name" value="PRTase_dom"/>
</dbReference>
<dbReference type="SUPFAM" id="SSF53271">
    <property type="entry name" value="PRTase-like"/>
    <property type="match status" value="1"/>
</dbReference>
<organism evidence="1 2">
    <name type="scientific">Nocardia terpenica</name>
    <dbReference type="NCBI Taxonomy" id="455432"/>
    <lineage>
        <taxon>Bacteria</taxon>
        <taxon>Bacillati</taxon>
        <taxon>Actinomycetota</taxon>
        <taxon>Actinomycetes</taxon>
        <taxon>Mycobacteriales</taxon>
        <taxon>Nocardiaceae</taxon>
        <taxon>Nocardia</taxon>
    </lineage>
</organism>
<dbReference type="EMBL" id="CP046173">
    <property type="protein sequence ID" value="QIS22798.1"/>
    <property type="molecule type" value="Genomic_DNA"/>
</dbReference>
<dbReference type="Gene3D" id="3.40.50.2020">
    <property type="match status" value="1"/>
</dbReference>
<evidence type="ECO:0000313" key="2">
    <source>
        <dbReference type="Proteomes" id="UP000500953"/>
    </source>
</evidence>
<evidence type="ECO:0000313" key="1">
    <source>
        <dbReference type="EMBL" id="QIS22798.1"/>
    </source>
</evidence>
<gene>
    <name evidence="1" type="ORF">F6W96_35145</name>
</gene>
<sequence>MEFCPPLGSPGPALVAARRKGLSMPPFADRTDAGRQLAELLPAFRGDDVVVLCLPGRGVRVAAELASALRVLIDVILVRSLVVARRPSVRYGILGEDGALIIDTAALAHGAIRASERAYTERVQKNILHRNASAYRGVRTRVALDNRTAIVAHDCLTEPTVVRDACRIARLLGAIRIVIAVPVADHRSLGALAAYADNIVCPNQTTAPPTATHWYLGPDTTTRADVANLLAALSPNHPRRQPVPLYRV</sequence>
<keyword evidence="1" id="KW-0328">Glycosyltransferase</keyword>
<accession>A0A6G9ZB78</accession>
<dbReference type="RefSeq" id="WP_167490198.1">
    <property type="nucleotide sequence ID" value="NZ_CP046173.1"/>
</dbReference>